<feature type="domain" description="Histidine kinase" evidence="9">
    <location>
        <begin position="480"/>
        <end position="684"/>
    </location>
</feature>
<comment type="catalytic activity">
    <reaction evidence="1">
        <text>ATP + protein L-histidine = ADP + protein N-phospho-L-histidine.</text>
        <dbReference type="EC" id="2.7.13.3"/>
    </reaction>
</comment>
<dbReference type="GO" id="GO:0005524">
    <property type="term" value="F:ATP binding"/>
    <property type="evidence" value="ECO:0007669"/>
    <property type="project" value="UniProtKB-KW"/>
</dbReference>
<dbReference type="EMBL" id="CBTJ020000037">
    <property type="protein sequence ID" value="CDI02411.1"/>
    <property type="molecule type" value="Genomic_DNA"/>
</dbReference>
<dbReference type="PANTHER" id="PTHR43065">
    <property type="entry name" value="SENSOR HISTIDINE KINASE"/>
    <property type="match status" value="1"/>
</dbReference>
<dbReference type="Gene3D" id="3.30.450.40">
    <property type="match status" value="1"/>
</dbReference>
<keyword evidence="8" id="KW-0472">Membrane</keyword>
<dbReference type="PROSITE" id="PS50109">
    <property type="entry name" value="HIS_KIN"/>
    <property type="match status" value="1"/>
</dbReference>
<dbReference type="RefSeq" id="WP_048672590.1">
    <property type="nucleotide sequence ID" value="NZ_CBTJ020000037.1"/>
</dbReference>
<evidence type="ECO:0000256" key="7">
    <source>
        <dbReference type="ARBA" id="ARBA00023012"/>
    </source>
</evidence>
<accession>W6M3S5</accession>
<dbReference type="InterPro" id="IPR036890">
    <property type="entry name" value="HATPase_C_sf"/>
</dbReference>
<sequence>MSEVAFISHGLAAVAWLLLLLLLLSGWRGRLQGGLLVIATLISVPWALRAALHSHGAVTSSDWWYQSLEVARSVAWLVFLAHLLEPAIQEAWVKRGWLWKWALPIGSGVLLLGIELGEWGDLAVYLPPDVAILGHIGFAVGGLFFIEQLFRRTRPQQRWATKFLYLGLGLLFGYDFFLYADALLFKQMDPGIWQARGFVNTMAVPLLAVAAARNPKWSVEVFVSRQITQYSTAIFGAGIYLLFMAGVGYYIREFGGTWGTALHATFLAGAGVLLATLLFSGQLRAKLRVFLSKHFYHAKYDYRQEWLRFTRTLSIGEANEPPRTRSIRAVAEIVDSMGGLLWVRSGPKYFSVRASWNMVEPMIRREPVDGSLITFLDQRRWVIDLKQYAATPEIYSELILPDWLGQMRQAWLVVPLSQGQELNGFLVLAQGNAHRALNWEDHDLLKTAAGQVAGYVALLESSEALSEARQFEAFHRLSAYVVHDLKNIAAQLALVVANAGRHKANPAFVEDAFSTVANATGRMNRLLTQLRTERASGRITSLALAEAAQQAIAVRIGQLPKPILHLTPGHDPWVRVDRDRLVAILEHLIQNAQEATGPKGKVEVRVRSQEHTAVVEIRDDGCGMDERFIRERLFRPFTTTKGNAGMGIGVYESREFALGAGGELTVDSRPQKGTLFSLYLPRVENPVIPVPG</sequence>
<keyword evidence="8" id="KW-1133">Transmembrane helix</keyword>
<dbReference type="Gene3D" id="3.30.565.10">
    <property type="entry name" value="Histidine kinase-like ATPase, C-terminal domain"/>
    <property type="match status" value="1"/>
</dbReference>
<dbReference type="InterPro" id="IPR014265">
    <property type="entry name" value="XrtA/PrsK"/>
</dbReference>
<dbReference type="InterPro" id="IPR029016">
    <property type="entry name" value="GAF-like_dom_sf"/>
</dbReference>
<evidence type="ECO:0000256" key="3">
    <source>
        <dbReference type="ARBA" id="ARBA00022679"/>
    </source>
</evidence>
<reference evidence="10" key="1">
    <citation type="submission" date="2013-07" db="EMBL/GenBank/DDBJ databases">
        <authorList>
            <person name="McIlroy S."/>
        </authorList>
    </citation>
    <scope>NUCLEOTIDE SEQUENCE [LARGE SCALE GENOMIC DNA]</scope>
    <source>
        <strain evidence="10">Run_A_D11</strain>
    </source>
</reference>
<gene>
    <name evidence="10" type="ORF">BN873_300032</name>
</gene>
<evidence type="ECO:0000256" key="2">
    <source>
        <dbReference type="ARBA" id="ARBA00012438"/>
    </source>
</evidence>
<name>W6M3S5_9GAMM</name>
<feature type="transmembrane region" description="Helical" evidence="8">
    <location>
        <begin position="64"/>
        <end position="84"/>
    </location>
</feature>
<protein>
    <recommendedName>
        <fullName evidence="2">histidine kinase</fullName>
        <ecNumber evidence="2">2.7.13.3</ecNumber>
    </recommendedName>
</protein>
<dbReference type="SUPFAM" id="SSF55874">
    <property type="entry name" value="ATPase domain of HSP90 chaperone/DNA topoisomerase II/histidine kinase"/>
    <property type="match status" value="1"/>
</dbReference>
<keyword evidence="7" id="KW-0902">Two-component regulatory system</keyword>
<dbReference type="PANTHER" id="PTHR43065:SF46">
    <property type="entry name" value="C4-DICARBOXYLATE TRANSPORT SENSOR PROTEIN DCTB"/>
    <property type="match status" value="1"/>
</dbReference>
<feature type="transmembrane region" description="Helical" evidence="8">
    <location>
        <begin position="130"/>
        <end position="150"/>
    </location>
</feature>
<keyword evidence="11" id="KW-1185">Reference proteome</keyword>
<dbReference type="InterPro" id="IPR004358">
    <property type="entry name" value="Sig_transdc_His_kin-like_C"/>
</dbReference>
<dbReference type="STRING" id="1400863.BN873_300032"/>
<dbReference type="EC" id="2.7.13.3" evidence="2"/>
<feature type="transmembrane region" description="Helical" evidence="8">
    <location>
        <begin position="6"/>
        <end position="27"/>
    </location>
</feature>
<evidence type="ECO:0000256" key="8">
    <source>
        <dbReference type="SAM" id="Phobius"/>
    </source>
</evidence>
<feature type="transmembrane region" description="Helical" evidence="8">
    <location>
        <begin position="257"/>
        <end position="279"/>
    </location>
</feature>
<dbReference type="SMART" id="SM00387">
    <property type="entry name" value="HATPase_c"/>
    <property type="match status" value="1"/>
</dbReference>
<evidence type="ECO:0000313" key="11">
    <source>
        <dbReference type="Proteomes" id="UP000035760"/>
    </source>
</evidence>
<evidence type="ECO:0000256" key="1">
    <source>
        <dbReference type="ARBA" id="ARBA00000085"/>
    </source>
</evidence>
<keyword evidence="8" id="KW-0812">Transmembrane</keyword>
<evidence type="ECO:0000256" key="6">
    <source>
        <dbReference type="ARBA" id="ARBA00022840"/>
    </source>
</evidence>
<organism evidence="10 11">
    <name type="scientific">Candidatus Competibacter denitrificans Run_A_D11</name>
    <dbReference type="NCBI Taxonomy" id="1400863"/>
    <lineage>
        <taxon>Bacteria</taxon>
        <taxon>Pseudomonadati</taxon>
        <taxon>Pseudomonadota</taxon>
        <taxon>Gammaproteobacteria</taxon>
        <taxon>Candidatus Competibacteraceae</taxon>
        <taxon>Candidatus Competibacter</taxon>
    </lineage>
</organism>
<dbReference type="GO" id="GO:0000160">
    <property type="term" value="P:phosphorelay signal transduction system"/>
    <property type="evidence" value="ECO:0007669"/>
    <property type="project" value="UniProtKB-KW"/>
</dbReference>
<evidence type="ECO:0000313" key="10">
    <source>
        <dbReference type="EMBL" id="CDI02411.1"/>
    </source>
</evidence>
<evidence type="ECO:0000256" key="5">
    <source>
        <dbReference type="ARBA" id="ARBA00022777"/>
    </source>
</evidence>
<dbReference type="Pfam" id="PF02518">
    <property type="entry name" value="HATPase_c"/>
    <property type="match status" value="1"/>
</dbReference>
<proteinExistence type="predicted"/>
<feature type="transmembrane region" description="Helical" evidence="8">
    <location>
        <begin position="96"/>
        <end position="114"/>
    </location>
</feature>
<reference evidence="10" key="2">
    <citation type="submission" date="2014-03" db="EMBL/GenBank/DDBJ databases">
        <title>Candidatus Competibacter-lineage genomes retrieved from metagenomes reveal functional metabolic diversity.</title>
        <authorList>
            <person name="McIlroy S.J."/>
            <person name="Albertsen M."/>
            <person name="Andresen E.K."/>
            <person name="Saunders A.M."/>
            <person name="Kristiansen R."/>
            <person name="Stokholm-Bjerregaard M."/>
            <person name="Nielsen K.L."/>
            <person name="Nielsen P.H."/>
        </authorList>
    </citation>
    <scope>NUCLEOTIDE SEQUENCE</scope>
    <source>
        <strain evidence="10">Run_A_D11</strain>
    </source>
</reference>
<keyword evidence="3" id="KW-0808">Transferase</keyword>
<dbReference type="Proteomes" id="UP000035760">
    <property type="component" value="Unassembled WGS sequence"/>
</dbReference>
<dbReference type="InterPro" id="IPR003594">
    <property type="entry name" value="HATPase_dom"/>
</dbReference>
<keyword evidence="5 10" id="KW-0418">Kinase</keyword>
<dbReference type="PRINTS" id="PR00344">
    <property type="entry name" value="BCTRLSENSOR"/>
</dbReference>
<dbReference type="InterPro" id="IPR005467">
    <property type="entry name" value="His_kinase_dom"/>
</dbReference>
<dbReference type="GO" id="GO:0004673">
    <property type="term" value="F:protein histidine kinase activity"/>
    <property type="evidence" value="ECO:0007669"/>
    <property type="project" value="UniProtKB-EC"/>
</dbReference>
<feature type="transmembrane region" description="Helical" evidence="8">
    <location>
        <begin position="233"/>
        <end position="251"/>
    </location>
</feature>
<feature type="transmembrane region" description="Helical" evidence="8">
    <location>
        <begin position="162"/>
        <end position="180"/>
    </location>
</feature>
<dbReference type="SUPFAM" id="SSF55781">
    <property type="entry name" value="GAF domain-like"/>
    <property type="match status" value="1"/>
</dbReference>
<keyword evidence="4" id="KW-0547">Nucleotide-binding</keyword>
<comment type="caution">
    <text evidence="10">The sequence shown here is derived from an EMBL/GenBank/DDBJ whole genome shotgun (WGS) entry which is preliminary data.</text>
</comment>
<evidence type="ECO:0000259" key="9">
    <source>
        <dbReference type="PROSITE" id="PS50109"/>
    </source>
</evidence>
<evidence type="ECO:0000256" key="4">
    <source>
        <dbReference type="ARBA" id="ARBA00022741"/>
    </source>
</evidence>
<dbReference type="AlphaFoldDB" id="W6M3S5"/>
<dbReference type="NCBIfam" id="TIGR02916">
    <property type="entry name" value="PEP_his_kin"/>
    <property type="match status" value="1"/>
</dbReference>
<feature type="transmembrane region" description="Helical" evidence="8">
    <location>
        <begin position="34"/>
        <end position="52"/>
    </location>
</feature>
<keyword evidence="6" id="KW-0067">ATP-binding</keyword>